<name>A0A7W7XDZ2_9ACTN</name>
<feature type="domain" description="BD-FAE-like" evidence="3">
    <location>
        <begin position="152"/>
        <end position="283"/>
    </location>
</feature>
<dbReference type="InterPro" id="IPR029058">
    <property type="entry name" value="AB_hydrolase_fold"/>
</dbReference>
<evidence type="ECO:0000256" key="2">
    <source>
        <dbReference type="SAM" id="Phobius"/>
    </source>
</evidence>
<organism evidence="4 5">
    <name type="scientific">Streptomyces nymphaeiformis</name>
    <dbReference type="NCBI Taxonomy" id="2663842"/>
    <lineage>
        <taxon>Bacteria</taxon>
        <taxon>Bacillati</taxon>
        <taxon>Actinomycetota</taxon>
        <taxon>Actinomycetes</taxon>
        <taxon>Kitasatosporales</taxon>
        <taxon>Streptomycetaceae</taxon>
        <taxon>Streptomyces</taxon>
    </lineage>
</organism>
<accession>A0A7W7XDZ2</accession>
<keyword evidence="1" id="KW-0378">Hydrolase</keyword>
<dbReference type="InterPro" id="IPR050300">
    <property type="entry name" value="GDXG_lipolytic_enzyme"/>
</dbReference>
<dbReference type="SUPFAM" id="SSF53474">
    <property type="entry name" value="alpha/beta-Hydrolases"/>
    <property type="match status" value="1"/>
</dbReference>
<dbReference type="Gene3D" id="3.40.50.1820">
    <property type="entry name" value="alpha/beta hydrolase"/>
    <property type="match status" value="1"/>
</dbReference>
<dbReference type="AlphaFoldDB" id="A0A7W7XDZ2"/>
<dbReference type="PANTHER" id="PTHR48081:SF33">
    <property type="entry name" value="KYNURENINE FORMAMIDASE"/>
    <property type="match status" value="1"/>
</dbReference>
<keyword evidence="2" id="KW-0812">Transmembrane</keyword>
<reference evidence="4 5" key="1">
    <citation type="submission" date="2020-08" db="EMBL/GenBank/DDBJ databases">
        <title>Genomic Encyclopedia of Type Strains, Phase III (KMG-III): the genomes of soil and plant-associated and newly described type strains.</title>
        <authorList>
            <person name="Whitman W."/>
        </authorList>
    </citation>
    <scope>NUCLEOTIDE SEQUENCE [LARGE SCALE GENOMIC DNA]</scope>
    <source>
        <strain evidence="4 5">SFB5A</strain>
    </source>
</reference>
<dbReference type="GO" id="GO:0016787">
    <property type="term" value="F:hydrolase activity"/>
    <property type="evidence" value="ECO:0007669"/>
    <property type="project" value="UniProtKB-KW"/>
</dbReference>
<sequence length="383" mass="41934">MSATFVTTSAMVTLFGLLALRPPRPRHSSPWNLSFALGYLVNEQPFLAFYWLAAGTLPTLIGTTAWTPGWWIATGVVAVPAAVLTALAVRARTARPVLDAALREAIGPGRPRHRRFRLPLARILFLPFLSFRPDVRRVRNIRYGDAGRGQLLDVYVGRHAPEGAPVLVYLHGGTFRTGNKMLGGRALLHRMAAEGWVCVSADYRLRRHARYADQLLDVKRVIHWVRTHGAAYGADASTLLLTGSSSGAHLAATAALTANDPQLQPGLPDADTSVDAVVAFYGYYGTADDDGRVTASPLAHLHADAPPFLIVHGALDTLVLAEDARHFANELGRHSAQPVAYAELPGTQHNFDMFQSLRTHYVVEAVERFASWTRSRTQEPTRE</sequence>
<keyword evidence="5" id="KW-1185">Reference proteome</keyword>
<protein>
    <submittedName>
        <fullName evidence="4">Acetyl esterase/lipase</fullName>
    </submittedName>
</protein>
<evidence type="ECO:0000259" key="3">
    <source>
        <dbReference type="Pfam" id="PF20434"/>
    </source>
</evidence>
<evidence type="ECO:0000256" key="1">
    <source>
        <dbReference type="ARBA" id="ARBA00022801"/>
    </source>
</evidence>
<dbReference type="EMBL" id="JACHJY010000007">
    <property type="protein sequence ID" value="MBB4983971.1"/>
    <property type="molecule type" value="Genomic_DNA"/>
</dbReference>
<dbReference type="InterPro" id="IPR049492">
    <property type="entry name" value="BD-FAE-like_dom"/>
</dbReference>
<dbReference type="Pfam" id="PF20434">
    <property type="entry name" value="BD-FAE"/>
    <property type="match status" value="1"/>
</dbReference>
<keyword evidence="2" id="KW-1133">Transmembrane helix</keyword>
<gene>
    <name evidence="4" type="ORF">GGE06_004917</name>
</gene>
<proteinExistence type="predicted"/>
<dbReference type="PANTHER" id="PTHR48081">
    <property type="entry name" value="AB HYDROLASE SUPERFAMILY PROTEIN C4A8.06C"/>
    <property type="match status" value="1"/>
</dbReference>
<comment type="caution">
    <text evidence="4">The sequence shown here is derived from an EMBL/GenBank/DDBJ whole genome shotgun (WGS) entry which is preliminary data.</text>
</comment>
<feature type="transmembrane region" description="Helical" evidence="2">
    <location>
        <begin position="70"/>
        <end position="89"/>
    </location>
</feature>
<evidence type="ECO:0000313" key="4">
    <source>
        <dbReference type="EMBL" id="MBB4983971.1"/>
    </source>
</evidence>
<dbReference type="RefSeq" id="WP_184931704.1">
    <property type="nucleotide sequence ID" value="NZ_JACHJY010000007.1"/>
</dbReference>
<evidence type="ECO:0000313" key="5">
    <source>
        <dbReference type="Proteomes" id="UP000582643"/>
    </source>
</evidence>
<dbReference type="Proteomes" id="UP000582643">
    <property type="component" value="Unassembled WGS sequence"/>
</dbReference>
<keyword evidence="2" id="KW-0472">Membrane</keyword>